<dbReference type="InParanoid" id="A0A165K9B3"/>
<dbReference type="GO" id="GO:0004364">
    <property type="term" value="F:glutathione transferase activity"/>
    <property type="evidence" value="ECO:0007669"/>
    <property type="project" value="TreeGrafter"/>
</dbReference>
<dbReference type="Proteomes" id="UP000076842">
    <property type="component" value="Unassembled WGS sequence"/>
</dbReference>
<dbReference type="Pfam" id="PF01124">
    <property type="entry name" value="MAPEG"/>
    <property type="match status" value="1"/>
</dbReference>
<proteinExistence type="predicted"/>
<keyword evidence="7" id="KW-1185">Reference proteome</keyword>
<dbReference type="InterPro" id="IPR023352">
    <property type="entry name" value="MAPEG-like_dom_sf"/>
</dbReference>
<evidence type="ECO:0000313" key="6">
    <source>
        <dbReference type="EMBL" id="KZT62847.1"/>
    </source>
</evidence>
<dbReference type="GO" id="GO:0016020">
    <property type="term" value="C:membrane"/>
    <property type="evidence" value="ECO:0007669"/>
    <property type="project" value="UniProtKB-SubCell"/>
</dbReference>
<dbReference type="SUPFAM" id="SSF161084">
    <property type="entry name" value="MAPEG domain-like"/>
    <property type="match status" value="1"/>
</dbReference>
<dbReference type="GO" id="GO:0004602">
    <property type="term" value="F:glutathione peroxidase activity"/>
    <property type="evidence" value="ECO:0007669"/>
    <property type="project" value="TreeGrafter"/>
</dbReference>
<dbReference type="Gene3D" id="1.20.120.550">
    <property type="entry name" value="Membrane associated eicosanoid/glutathione metabolism-like domain"/>
    <property type="match status" value="1"/>
</dbReference>
<protein>
    <submittedName>
        <fullName evidence="6">Membrane-associated proteins in eicosanoid and glutathione metabolism</fullName>
    </submittedName>
</protein>
<dbReference type="PANTHER" id="PTHR10250">
    <property type="entry name" value="MICROSOMAL GLUTATHIONE S-TRANSFERASE"/>
    <property type="match status" value="1"/>
</dbReference>
<keyword evidence="3 5" id="KW-1133">Transmembrane helix</keyword>
<dbReference type="GO" id="GO:0005635">
    <property type="term" value="C:nuclear envelope"/>
    <property type="evidence" value="ECO:0007669"/>
    <property type="project" value="TreeGrafter"/>
</dbReference>
<evidence type="ECO:0000256" key="4">
    <source>
        <dbReference type="ARBA" id="ARBA00023136"/>
    </source>
</evidence>
<gene>
    <name evidence="6" type="ORF">CALCODRAFT_462139</name>
</gene>
<dbReference type="InterPro" id="IPR050997">
    <property type="entry name" value="MAPEG"/>
</dbReference>
<sequence length="146" mass="15598">MPLNLVVPDHYGWTALAAASTMYLCLYQTINVSGARTASGIKYPQLYAEKAEAEKSLAAMKFNCAQRAHANTLEVLPHILTGTLLSGLYYPIPAAALCATWVVGRVLYTIGYSSGIPSQRNKSGGWLSSVGLLGTFILSSCPVVQD</sequence>
<dbReference type="PANTHER" id="PTHR10250:SF26">
    <property type="entry name" value="GLUTATHIONE S-TRANSFERASE 3, MITOCHONDRIAL"/>
    <property type="match status" value="1"/>
</dbReference>
<keyword evidence="2 5" id="KW-0812">Transmembrane</keyword>
<evidence type="ECO:0000256" key="5">
    <source>
        <dbReference type="SAM" id="Phobius"/>
    </source>
</evidence>
<keyword evidence="4 5" id="KW-0472">Membrane</keyword>
<evidence type="ECO:0000256" key="2">
    <source>
        <dbReference type="ARBA" id="ARBA00022692"/>
    </source>
</evidence>
<feature type="transmembrane region" description="Helical" evidence="5">
    <location>
        <begin position="88"/>
        <end position="112"/>
    </location>
</feature>
<reference evidence="6 7" key="1">
    <citation type="journal article" date="2016" name="Mol. Biol. Evol.">
        <title>Comparative Genomics of Early-Diverging Mushroom-Forming Fungi Provides Insights into the Origins of Lignocellulose Decay Capabilities.</title>
        <authorList>
            <person name="Nagy L.G."/>
            <person name="Riley R."/>
            <person name="Tritt A."/>
            <person name="Adam C."/>
            <person name="Daum C."/>
            <person name="Floudas D."/>
            <person name="Sun H."/>
            <person name="Yadav J.S."/>
            <person name="Pangilinan J."/>
            <person name="Larsson K.H."/>
            <person name="Matsuura K."/>
            <person name="Barry K."/>
            <person name="Labutti K."/>
            <person name="Kuo R."/>
            <person name="Ohm R.A."/>
            <person name="Bhattacharya S.S."/>
            <person name="Shirouzu T."/>
            <person name="Yoshinaga Y."/>
            <person name="Martin F.M."/>
            <person name="Grigoriev I.V."/>
            <person name="Hibbett D.S."/>
        </authorList>
    </citation>
    <scope>NUCLEOTIDE SEQUENCE [LARGE SCALE GENOMIC DNA]</scope>
    <source>
        <strain evidence="6 7">HHB12733</strain>
    </source>
</reference>
<evidence type="ECO:0000313" key="7">
    <source>
        <dbReference type="Proteomes" id="UP000076842"/>
    </source>
</evidence>
<evidence type="ECO:0000256" key="1">
    <source>
        <dbReference type="ARBA" id="ARBA00004141"/>
    </source>
</evidence>
<dbReference type="OrthoDB" id="410651at2759"/>
<feature type="transmembrane region" description="Helical" evidence="5">
    <location>
        <begin position="124"/>
        <end position="145"/>
    </location>
</feature>
<evidence type="ECO:0000256" key="3">
    <source>
        <dbReference type="ARBA" id="ARBA00022989"/>
    </source>
</evidence>
<accession>A0A165K9B3</accession>
<name>A0A165K9B3_9BASI</name>
<dbReference type="EMBL" id="KV423914">
    <property type="protein sequence ID" value="KZT62847.1"/>
    <property type="molecule type" value="Genomic_DNA"/>
</dbReference>
<dbReference type="GO" id="GO:0005783">
    <property type="term" value="C:endoplasmic reticulum"/>
    <property type="evidence" value="ECO:0007669"/>
    <property type="project" value="TreeGrafter"/>
</dbReference>
<dbReference type="InterPro" id="IPR001129">
    <property type="entry name" value="Membr-assoc_MAPEG"/>
</dbReference>
<dbReference type="AlphaFoldDB" id="A0A165K9B3"/>
<comment type="subcellular location">
    <subcellularLocation>
        <location evidence="1">Membrane</location>
        <topology evidence="1">Multi-pass membrane protein</topology>
    </subcellularLocation>
</comment>
<organism evidence="6 7">
    <name type="scientific">Calocera cornea HHB12733</name>
    <dbReference type="NCBI Taxonomy" id="1353952"/>
    <lineage>
        <taxon>Eukaryota</taxon>
        <taxon>Fungi</taxon>
        <taxon>Dikarya</taxon>
        <taxon>Basidiomycota</taxon>
        <taxon>Agaricomycotina</taxon>
        <taxon>Dacrymycetes</taxon>
        <taxon>Dacrymycetales</taxon>
        <taxon>Dacrymycetaceae</taxon>
        <taxon>Calocera</taxon>
    </lineage>
</organism>
<dbReference type="STRING" id="1353952.A0A165K9B3"/>